<dbReference type="SUPFAM" id="SSF52922">
    <property type="entry name" value="TK C-terminal domain-like"/>
    <property type="match status" value="1"/>
</dbReference>
<dbReference type="PANTHER" id="PTHR43322:SF5">
    <property type="entry name" value="1-DEOXY-D-XYLULOSE-5-PHOSPHATE SYNTHASE, CHLOROPLASTIC"/>
    <property type="match status" value="1"/>
</dbReference>
<comment type="subunit">
    <text evidence="2">Homodimer.</text>
</comment>
<evidence type="ECO:0000256" key="3">
    <source>
        <dbReference type="ARBA" id="ARBA00022679"/>
    </source>
</evidence>
<evidence type="ECO:0000313" key="6">
    <source>
        <dbReference type="EMBL" id="GAG12939.1"/>
    </source>
</evidence>
<evidence type="ECO:0000256" key="4">
    <source>
        <dbReference type="ARBA" id="ARBA00023052"/>
    </source>
</evidence>
<name>X0V470_9ZZZZ</name>
<feature type="non-terminal residue" evidence="6">
    <location>
        <position position="1"/>
    </location>
</feature>
<reference evidence="6" key="1">
    <citation type="journal article" date="2014" name="Front. Microbiol.">
        <title>High frequency of phylogenetically diverse reductive dehalogenase-homologous genes in deep subseafloor sedimentary metagenomes.</title>
        <authorList>
            <person name="Kawai M."/>
            <person name="Futagami T."/>
            <person name="Toyoda A."/>
            <person name="Takaki Y."/>
            <person name="Nishi S."/>
            <person name="Hori S."/>
            <person name="Arai W."/>
            <person name="Tsubouchi T."/>
            <person name="Morono Y."/>
            <person name="Uchiyama I."/>
            <person name="Ito T."/>
            <person name="Fujiyama A."/>
            <person name="Inagaki F."/>
            <person name="Takami H."/>
        </authorList>
    </citation>
    <scope>NUCLEOTIDE SEQUENCE</scope>
    <source>
        <strain evidence="6">Expedition CK06-06</strain>
    </source>
</reference>
<dbReference type="InterPro" id="IPR005477">
    <property type="entry name" value="Dxylulose-5-P_synthase"/>
</dbReference>
<proteinExistence type="predicted"/>
<dbReference type="InterPro" id="IPR009014">
    <property type="entry name" value="Transketo_C/PFOR_II"/>
</dbReference>
<dbReference type="EMBL" id="BARS01026240">
    <property type="protein sequence ID" value="GAG12939.1"/>
    <property type="molecule type" value="Genomic_DNA"/>
</dbReference>
<evidence type="ECO:0000259" key="5">
    <source>
        <dbReference type="Pfam" id="PF02780"/>
    </source>
</evidence>
<dbReference type="GO" id="GO:0008661">
    <property type="term" value="F:1-deoxy-D-xylulose-5-phosphate synthase activity"/>
    <property type="evidence" value="ECO:0007669"/>
    <property type="project" value="InterPro"/>
</dbReference>
<sequence>ILTVGNRIRTARKLQTALNSEGISFAIVNIRWLKPLPKEQLLELLSSVPKAVTLEEYILNGSFGSSIAELICDYGLKVELLRSGIDDTFVEAGTKEELDKAYGIDTESLLISMRKRWSDLFK</sequence>
<dbReference type="GO" id="GO:0019288">
    <property type="term" value="P:isopentenyl diphosphate biosynthetic process, methylerythritol 4-phosphate pathway"/>
    <property type="evidence" value="ECO:0007669"/>
    <property type="project" value="TreeGrafter"/>
</dbReference>
<comment type="cofactor">
    <cofactor evidence="1">
        <name>Mg(2+)</name>
        <dbReference type="ChEBI" id="CHEBI:18420"/>
    </cofactor>
</comment>
<evidence type="ECO:0000256" key="1">
    <source>
        <dbReference type="ARBA" id="ARBA00001946"/>
    </source>
</evidence>
<dbReference type="PANTHER" id="PTHR43322">
    <property type="entry name" value="1-D-DEOXYXYLULOSE 5-PHOSPHATE SYNTHASE-RELATED"/>
    <property type="match status" value="1"/>
</dbReference>
<accession>X0V470</accession>
<keyword evidence="4" id="KW-0786">Thiamine pyrophosphate</keyword>
<organism evidence="6">
    <name type="scientific">marine sediment metagenome</name>
    <dbReference type="NCBI Taxonomy" id="412755"/>
    <lineage>
        <taxon>unclassified sequences</taxon>
        <taxon>metagenomes</taxon>
        <taxon>ecological metagenomes</taxon>
    </lineage>
</organism>
<evidence type="ECO:0000256" key="2">
    <source>
        <dbReference type="ARBA" id="ARBA00011738"/>
    </source>
</evidence>
<dbReference type="GO" id="GO:0005829">
    <property type="term" value="C:cytosol"/>
    <property type="evidence" value="ECO:0007669"/>
    <property type="project" value="TreeGrafter"/>
</dbReference>
<keyword evidence="3" id="KW-0808">Transferase</keyword>
<dbReference type="GO" id="GO:0016114">
    <property type="term" value="P:terpenoid biosynthetic process"/>
    <property type="evidence" value="ECO:0007669"/>
    <property type="project" value="InterPro"/>
</dbReference>
<dbReference type="InterPro" id="IPR033248">
    <property type="entry name" value="Transketolase_C"/>
</dbReference>
<feature type="domain" description="Transketolase C-terminal" evidence="5">
    <location>
        <begin position="1"/>
        <end position="108"/>
    </location>
</feature>
<dbReference type="Pfam" id="PF02780">
    <property type="entry name" value="Transketolase_C"/>
    <property type="match status" value="1"/>
</dbReference>
<comment type="caution">
    <text evidence="6">The sequence shown here is derived from an EMBL/GenBank/DDBJ whole genome shotgun (WGS) entry which is preliminary data.</text>
</comment>
<gene>
    <name evidence="6" type="ORF">S01H1_41376</name>
</gene>
<protein>
    <recommendedName>
        <fullName evidence="5">Transketolase C-terminal domain-containing protein</fullName>
    </recommendedName>
</protein>
<dbReference type="Gene3D" id="3.40.50.920">
    <property type="match status" value="1"/>
</dbReference>
<dbReference type="AlphaFoldDB" id="X0V470"/>